<evidence type="ECO:0000313" key="2">
    <source>
        <dbReference type="EMBL" id="KAK2629639.1"/>
    </source>
</evidence>
<dbReference type="AlphaFoldDB" id="A0AAD9T6H8"/>
<sequence>MTTFWNPRSVLDINPSEKDFCCTAVITSKSKHGIPQDGPRRCQQHFLKSESKEKAGSMLDALGRVDVVVADSVGEDVAKILVRIAELTMCPQLHQKPGRSQADQVGKKWLRLVKDHVGAVRLGRQRKPRQERGDPPPVQLQEEAPVMRQAARRSAPGARDTSYIVANGPVNVRYQKNFADDQNPDLVGAR</sequence>
<organism evidence="2 3">
    <name type="scientific">Diplocarpon rosae</name>
    <dbReference type="NCBI Taxonomy" id="946125"/>
    <lineage>
        <taxon>Eukaryota</taxon>
        <taxon>Fungi</taxon>
        <taxon>Dikarya</taxon>
        <taxon>Ascomycota</taxon>
        <taxon>Pezizomycotina</taxon>
        <taxon>Leotiomycetes</taxon>
        <taxon>Helotiales</taxon>
        <taxon>Drepanopezizaceae</taxon>
        <taxon>Diplocarpon</taxon>
    </lineage>
</organism>
<evidence type="ECO:0000313" key="3">
    <source>
        <dbReference type="Proteomes" id="UP001285354"/>
    </source>
</evidence>
<name>A0AAD9T6H8_9HELO</name>
<keyword evidence="3" id="KW-1185">Reference proteome</keyword>
<accession>A0AAD9T6H8</accession>
<dbReference type="Proteomes" id="UP001285354">
    <property type="component" value="Unassembled WGS sequence"/>
</dbReference>
<gene>
    <name evidence="2" type="ORF">QTJ16_000459</name>
</gene>
<feature type="region of interest" description="Disordered" evidence="1">
    <location>
        <begin position="122"/>
        <end position="162"/>
    </location>
</feature>
<proteinExistence type="predicted"/>
<evidence type="ECO:0000256" key="1">
    <source>
        <dbReference type="SAM" id="MobiDB-lite"/>
    </source>
</evidence>
<protein>
    <submittedName>
        <fullName evidence="2">Uncharacterized protein</fullName>
    </submittedName>
</protein>
<reference evidence="2" key="1">
    <citation type="submission" date="2023-06" db="EMBL/GenBank/DDBJ databases">
        <title>Draft genome of Marssonina rosae.</title>
        <authorList>
            <person name="Cheng Q."/>
        </authorList>
    </citation>
    <scope>NUCLEOTIDE SEQUENCE</scope>
    <source>
        <strain evidence="2">R4</strain>
    </source>
</reference>
<dbReference type="EMBL" id="JAUBYV010000001">
    <property type="protein sequence ID" value="KAK2629639.1"/>
    <property type="molecule type" value="Genomic_DNA"/>
</dbReference>
<comment type="caution">
    <text evidence="2">The sequence shown here is derived from an EMBL/GenBank/DDBJ whole genome shotgun (WGS) entry which is preliminary data.</text>
</comment>